<evidence type="ECO:0000313" key="4">
    <source>
        <dbReference type="Proteomes" id="UP000321638"/>
    </source>
</evidence>
<comment type="similarity">
    <text evidence="1">Belongs to the universal stress protein A family.</text>
</comment>
<evidence type="ECO:0000313" key="3">
    <source>
        <dbReference type="EMBL" id="TXL71555.1"/>
    </source>
</evidence>
<dbReference type="CDD" id="cd00293">
    <property type="entry name" value="USP-like"/>
    <property type="match status" value="1"/>
</dbReference>
<dbReference type="Pfam" id="PF00582">
    <property type="entry name" value="Usp"/>
    <property type="match status" value="1"/>
</dbReference>
<gene>
    <name evidence="3" type="ORF">FHP25_29710</name>
</gene>
<dbReference type="OrthoDB" id="9804721at2"/>
<protein>
    <submittedName>
        <fullName evidence="3">Universal stress protein</fullName>
    </submittedName>
</protein>
<dbReference type="EMBL" id="VDUZ01000042">
    <property type="protein sequence ID" value="TXL71555.1"/>
    <property type="molecule type" value="Genomic_DNA"/>
</dbReference>
<dbReference type="InterPro" id="IPR006016">
    <property type="entry name" value="UspA"/>
</dbReference>
<comment type="caution">
    <text evidence="3">The sequence shown here is derived from an EMBL/GenBank/DDBJ whole genome shotgun (WGS) entry which is preliminary data.</text>
</comment>
<sequence length="307" mass="32326">MRASRYPPSCRAVARTACASCVHRESAMKTILVLAWDAEDTSPFDTAATLAHRFGAYVVGLGPPSYRAVSVAWTDVGMGAPFDTPLADDEEERKRMAGLRAAFQRSMAAAGIAEGQGDDTSPSATWTELQNAVPMAIGSIGRVADLMVVPQPGPLPRMPESLFEGALFDSGRPVLLVPAGRHAAVGKKVVIAWNGSTETARALSMAMPLIKAAEAVEVISIEGAMVQGPSSDELATALRRHGLSVSARHCGAGGKSTGQAMVDEATKFGADLIIKGAYTQSRLRQMIFGGLTRHLILSSPIPVMFAH</sequence>
<evidence type="ECO:0000259" key="2">
    <source>
        <dbReference type="Pfam" id="PF00582"/>
    </source>
</evidence>
<dbReference type="InterPro" id="IPR006015">
    <property type="entry name" value="Universal_stress_UspA"/>
</dbReference>
<name>A0A5C8PD80_9HYPH</name>
<evidence type="ECO:0000256" key="1">
    <source>
        <dbReference type="ARBA" id="ARBA00008791"/>
    </source>
</evidence>
<reference evidence="3 4" key="1">
    <citation type="submission" date="2019-06" db="EMBL/GenBank/DDBJ databases">
        <title>New taxonomy in bacterial strain CC-CFT640, isolated from vineyard.</title>
        <authorList>
            <person name="Lin S.-Y."/>
            <person name="Tsai C.-F."/>
            <person name="Young C.-C."/>
        </authorList>
    </citation>
    <scope>NUCLEOTIDE SEQUENCE [LARGE SCALE GENOMIC DNA]</scope>
    <source>
        <strain evidence="3 4">CC-CFT640</strain>
    </source>
</reference>
<dbReference type="Gene3D" id="3.40.50.12370">
    <property type="match status" value="1"/>
</dbReference>
<feature type="domain" description="UspA" evidence="2">
    <location>
        <begin position="187"/>
        <end position="305"/>
    </location>
</feature>
<dbReference type="Proteomes" id="UP000321638">
    <property type="component" value="Unassembled WGS sequence"/>
</dbReference>
<dbReference type="AlphaFoldDB" id="A0A5C8PD80"/>
<dbReference type="PRINTS" id="PR01438">
    <property type="entry name" value="UNVRSLSTRESS"/>
</dbReference>
<accession>A0A5C8PD80</accession>
<proteinExistence type="inferred from homology"/>
<keyword evidence="4" id="KW-1185">Reference proteome</keyword>
<dbReference type="SUPFAM" id="SSF52402">
    <property type="entry name" value="Adenine nucleotide alpha hydrolases-like"/>
    <property type="match status" value="1"/>
</dbReference>
<organism evidence="3 4">
    <name type="scientific">Vineibacter terrae</name>
    <dbReference type="NCBI Taxonomy" id="2586908"/>
    <lineage>
        <taxon>Bacteria</taxon>
        <taxon>Pseudomonadati</taxon>
        <taxon>Pseudomonadota</taxon>
        <taxon>Alphaproteobacteria</taxon>
        <taxon>Hyphomicrobiales</taxon>
        <taxon>Vineibacter</taxon>
    </lineage>
</organism>